<evidence type="ECO:0000256" key="1">
    <source>
        <dbReference type="ARBA" id="ARBA00010609"/>
    </source>
</evidence>
<dbReference type="Gene3D" id="2.60.40.420">
    <property type="entry name" value="Cupredoxins - blue copper proteins"/>
    <property type="match status" value="3"/>
</dbReference>
<dbReference type="CDD" id="cd13890">
    <property type="entry name" value="CuRO_3_CueO_FtsP"/>
    <property type="match status" value="1"/>
</dbReference>
<dbReference type="RefSeq" id="WP_041963916.1">
    <property type="nucleotide sequence ID" value="NZ_BASE01000004.1"/>
</dbReference>
<dbReference type="CDD" id="cd13867">
    <property type="entry name" value="CuRO_2_CueO_FtsP"/>
    <property type="match status" value="1"/>
</dbReference>
<evidence type="ECO:0000256" key="2">
    <source>
        <dbReference type="ARBA" id="ARBA00022723"/>
    </source>
</evidence>
<dbReference type="PANTHER" id="PTHR48267:SF1">
    <property type="entry name" value="BILIRUBIN OXIDASE"/>
    <property type="match status" value="1"/>
</dbReference>
<reference evidence="8 9" key="1">
    <citation type="submission" date="2013-06" db="EMBL/GenBank/DDBJ databases">
        <title>Whole genome shotgun sequence of Bacillus selenatarsenatis SF-1.</title>
        <authorList>
            <person name="Kuroda M."/>
            <person name="Sei K."/>
            <person name="Yamashita M."/>
            <person name="Ike M."/>
        </authorList>
    </citation>
    <scope>NUCLEOTIDE SEQUENCE [LARGE SCALE GENOMIC DNA]</scope>
    <source>
        <strain evidence="8 9">SF-1</strain>
    </source>
</reference>
<dbReference type="STRING" id="1321606.SAMD00020551_0075"/>
<dbReference type="AlphaFoldDB" id="A0A0A8WYZ6"/>
<gene>
    <name evidence="8" type="ORF">SAMD00020551_0075</name>
</gene>
<comment type="caution">
    <text evidence="8">The sequence shown here is derived from an EMBL/GenBank/DDBJ whole genome shotgun (WGS) entry which is preliminary data.</text>
</comment>
<dbReference type="InterPro" id="IPR002355">
    <property type="entry name" value="Cu_oxidase_Cu_BS"/>
</dbReference>
<sequence length="508" mass="56027">MKKIGIAAIIILVLIIAGGWLFMRSMGGTGGNMPGQGGGMMNGGGMENGGMMGRGSGQVEDLRNDSIAEGDKPLPIPPILEDENPDPDKAEFTLVAQKGSMEFLEGKVTDTFGYNGDYLGPVIRVKKGDDVSVKVRNELGEATTIHWHGLEVDGEDDGGPHSGIQPDTTWKPEFTIEQNAATLWYHPHLLHKTGEHVYKGLAGLFLIDDQESEKLDLPDEYGLNDIPLIVQDKQLDENGQFAYDLSMHDVMMGLQGDTIMVNGAINPYVEVPKGKVRFRLLNGSNARIYQFALSNGQEFYQIGTDGGLLEEPVKMDSLVLSSAERAELIIDFSEYEKGESVELTDQGMPFMKFVVSGEEKGPKEIPSQLVDIPEVDESIASRTREFVMSGMGRNVTINGKQMDMDRIDEQLKLHDTEIWEISNEGMGMMGNNMGMAHPFHGHGTQFLILDRDGNPPPANERGWKDTILVEPGEKVRAIATFDHKGLFMYHCHILEHEDAGMMGQFNVE</sequence>
<keyword evidence="5" id="KW-0812">Transmembrane</keyword>
<evidence type="ECO:0000259" key="7">
    <source>
        <dbReference type="Pfam" id="PF07732"/>
    </source>
</evidence>
<evidence type="ECO:0000259" key="6">
    <source>
        <dbReference type="Pfam" id="PF07731"/>
    </source>
</evidence>
<evidence type="ECO:0000256" key="5">
    <source>
        <dbReference type="SAM" id="Phobius"/>
    </source>
</evidence>
<protein>
    <submittedName>
        <fullName evidence="8">Multicopper oxidase</fullName>
    </submittedName>
</protein>
<dbReference type="InterPro" id="IPR011706">
    <property type="entry name" value="Cu-oxidase_C"/>
</dbReference>
<keyword evidence="5" id="KW-0472">Membrane</keyword>
<dbReference type="PANTHER" id="PTHR48267">
    <property type="entry name" value="CUPREDOXIN SUPERFAMILY PROTEIN"/>
    <property type="match status" value="1"/>
</dbReference>
<keyword evidence="9" id="KW-1185">Reference proteome</keyword>
<proteinExistence type="inferred from homology"/>
<evidence type="ECO:0000256" key="3">
    <source>
        <dbReference type="ARBA" id="ARBA00023002"/>
    </source>
</evidence>
<evidence type="ECO:0000256" key="4">
    <source>
        <dbReference type="SAM" id="MobiDB-lite"/>
    </source>
</evidence>
<dbReference type="SUPFAM" id="SSF49503">
    <property type="entry name" value="Cupredoxins"/>
    <property type="match status" value="3"/>
</dbReference>
<dbReference type="InterPro" id="IPR033138">
    <property type="entry name" value="Cu_oxidase_CS"/>
</dbReference>
<dbReference type="Pfam" id="PF07732">
    <property type="entry name" value="Cu-oxidase_3"/>
    <property type="match status" value="1"/>
</dbReference>
<dbReference type="InterPro" id="IPR045087">
    <property type="entry name" value="Cu-oxidase_fam"/>
</dbReference>
<dbReference type="Proteomes" id="UP000031014">
    <property type="component" value="Unassembled WGS sequence"/>
</dbReference>
<organism evidence="8 9">
    <name type="scientific">Mesobacillus selenatarsenatis (strain DSM 18680 / JCM 14380 / FERM P-15431 / SF-1)</name>
    <dbReference type="NCBI Taxonomy" id="1321606"/>
    <lineage>
        <taxon>Bacteria</taxon>
        <taxon>Bacillati</taxon>
        <taxon>Bacillota</taxon>
        <taxon>Bacilli</taxon>
        <taxon>Bacillales</taxon>
        <taxon>Bacillaceae</taxon>
        <taxon>Mesobacillus</taxon>
    </lineage>
</organism>
<feature type="transmembrane region" description="Helical" evidence="5">
    <location>
        <begin position="6"/>
        <end position="23"/>
    </location>
</feature>
<feature type="region of interest" description="Disordered" evidence="4">
    <location>
        <begin position="67"/>
        <end position="86"/>
    </location>
</feature>
<comment type="similarity">
    <text evidence="1">Belongs to the multicopper oxidase family.</text>
</comment>
<keyword evidence="5" id="KW-1133">Transmembrane helix</keyword>
<dbReference type="Pfam" id="PF07731">
    <property type="entry name" value="Cu-oxidase_2"/>
    <property type="match status" value="1"/>
</dbReference>
<dbReference type="GO" id="GO:0005507">
    <property type="term" value="F:copper ion binding"/>
    <property type="evidence" value="ECO:0007669"/>
    <property type="project" value="InterPro"/>
</dbReference>
<dbReference type="InterPro" id="IPR011707">
    <property type="entry name" value="Cu-oxidase-like_N"/>
</dbReference>
<accession>A0A0A8WYZ6</accession>
<feature type="domain" description="Plastocyanin-like" evidence="7">
    <location>
        <begin position="97"/>
        <end position="211"/>
    </location>
</feature>
<dbReference type="EMBL" id="BASE01000004">
    <property type="protein sequence ID" value="GAM11957.1"/>
    <property type="molecule type" value="Genomic_DNA"/>
</dbReference>
<keyword evidence="2" id="KW-0479">Metal-binding</keyword>
<dbReference type="CDD" id="cd04232">
    <property type="entry name" value="CuRO_1_CueO_FtsP"/>
    <property type="match status" value="1"/>
</dbReference>
<name>A0A0A8WYZ6_MESS1</name>
<dbReference type="PROSITE" id="PS00079">
    <property type="entry name" value="MULTICOPPER_OXIDASE1"/>
    <property type="match status" value="1"/>
</dbReference>
<dbReference type="GO" id="GO:0016491">
    <property type="term" value="F:oxidoreductase activity"/>
    <property type="evidence" value="ECO:0007669"/>
    <property type="project" value="UniProtKB-KW"/>
</dbReference>
<dbReference type="PROSITE" id="PS00080">
    <property type="entry name" value="MULTICOPPER_OXIDASE2"/>
    <property type="match status" value="1"/>
</dbReference>
<evidence type="ECO:0000313" key="8">
    <source>
        <dbReference type="EMBL" id="GAM11957.1"/>
    </source>
</evidence>
<evidence type="ECO:0000313" key="9">
    <source>
        <dbReference type="Proteomes" id="UP000031014"/>
    </source>
</evidence>
<feature type="domain" description="Plastocyanin-like" evidence="6">
    <location>
        <begin position="390"/>
        <end position="508"/>
    </location>
</feature>
<keyword evidence="3" id="KW-0560">Oxidoreductase</keyword>
<dbReference type="InterPro" id="IPR008972">
    <property type="entry name" value="Cupredoxin"/>
</dbReference>